<keyword evidence="16" id="KW-1185">Reference proteome</keyword>
<evidence type="ECO:0000313" key="15">
    <source>
        <dbReference type="EMBL" id="MBD0382105.1"/>
    </source>
</evidence>
<comment type="subcellular location">
    <subcellularLocation>
        <location evidence="2">Cell membrane</location>
        <topology evidence="2">Multi-pass membrane protein</topology>
    </subcellularLocation>
</comment>
<proteinExistence type="predicted"/>
<dbReference type="Pfam" id="PF00512">
    <property type="entry name" value="HisKA"/>
    <property type="match status" value="1"/>
</dbReference>
<keyword evidence="6" id="KW-0808">Transferase</keyword>
<feature type="transmembrane region" description="Helical" evidence="12">
    <location>
        <begin position="46"/>
        <end position="64"/>
    </location>
</feature>
<name>A0A926QK09_9BACL</name>
<evidence type="ECO:0000256" key="11">
    <source>
        <dbReference type="ARBA" id="ARBA00023136"/>
    </source>
</evidence>
<keyword evidence="9" id="KW-0067">ATP-binding</keyword>
<dbReference type="EMBL" id="JACVVD010000006">
    <property type="protein sequence ID" value="MBD0382105.1"/>
    <property type="molecule type" value="Genomic_DNA"/>
</dbReference>
<dbReference type="InterPro" id="IPR005467">
    <property type="entry name" value="His_kinase_dom"/>
</dbReference>
<keyword evidence="8 15" id="KW-0418">Kinase</keyword>
<keyword evidence="12" id="KW-1133">Transmembrane helix</keyword>
<dbReference type="PANTHER" id="PTHR43711:SF1">
    <property type="entry name" value="HISTIDINE KINASE 1"/>
    <property type="match status" value="1"/>
</dbReference>
<evidence type="ECO:0000259" key="14">
    <source>
        <dbReference type="PROSITE" id="PS50885"/>
    </source>
</evidence>
<keyword evidence="7" id="KW-0547">Nucleotide-binding</keyword>
<evidence type="ECO:0000256" key="12">
    <source>
        <dbReference type="SAM" id="Phobius"/>
    </source>
</evidence>
<dbReference type="EC" id="2.7.13.3" evidence="3"/>
<dbReference type="GO" id="GO:0005524">
    <property type="term" value="F:ATP binding"/>
    <property type="evidence" value="ECO:0007669"/>
    <property type="project" value="UniProtKB-KW"/>
</dbReference>
<dbReference type="InterPro" id="IPR050736">
    <property type="entry name" value="Sensor_HK_Regulatory"/>
</dbReference>
<evidence type="ECO:0000256" key="9">
    <source>
        <dbReference type="ARBA" id="ARBA00022840"/>
    </source>
</evidence>
<keyword evidence="4" id="KW-1003">Cell membrane</keyword>
<feature type="domain" description="Histidine kinase" evidence="13">
    <location>
        <begin position="130"/>
        <end position="343"/>
    </location>
</feature>
<comment type="caution">
    <text evidence="15">The sequence shown here is derived from an EMBL/GenBank/DDBJ whole genome shotgun (WGS) entry which is preliminary data.</text>
</comment>
<dbReference type="FunFam" id="1.10.287.130:FF:000001">
    <property type="entry name" value="Two-component sensor histidine kinase"/>
    <property type="match status" value="1"/>
</dbReference>
<evidence type="ECO:0000256" key="1">
    <source>
        <dbReference type="ARBA" id="ARBA00000085"/>
    </source>
</evidence>
<dbReference type="InterPro" id="IPR003594">
    <property type="entry name" value="HATPase_dom"/>
</dbReference>
<dbReference type="CDD" id="cd00082">
    <property type="entry name" value="HisKA"/>
    <property type="match status" value="1"/>
</dbReference>
<evidence type="ECO:0000256" key="2">
    <source>
        <dbReference type="ARBA" id="ARBA00004651"/>
    </source>
</evidence>
<accession>A0A926QK09</accession>
<gene>
    <name evidence="15" type="ORF">ICC18_18465</name>
</gene>
<dbReference type="InterPro" id="IPR036097">
    <property type="entry name" value="HisK_dim/P_sf"/>
</dbReference>
<evidence type="ECO:0000256" key="7">
    <source>
        <dbReference type="ARBA" id="ARBA00022741"/>
    </source>
</evidence>
<reference evidence="15" key="1">
    <citation type="submission" date="2020-09" db="EMBL/GenBank/DDBJ databases">
        <title>Draft Genome Sequence of Paenibacillus sp. WST5.</title>
        <authorList>
            <person name="Bao Z."/>
        </authorList>
    </citation>
    <scope>NUCLEOTIDE SEQUENCE</scope>
    <source>
        <strain evidence="15">WST5</strain>
    </source>
</reference>
<keyword evidence="5" id="KW-0597">Phosphoprotein</keyword>
<dbReference type="GO" id="GO:0000155">
    <property type="term" value="F:phosphorelay sensor kinase activity"/>
    <property type="evidence" value="ECO:0007669"/>
    <property type="project" value="InterPro"/>
</dbReference>
<evidence type="ECO:0000256" key="10">
    <source>
        <dbReference type="ARBA" id="ARBA00023012"/>
    </source>
</evidence>
<evidence type="ECO:0000256" key="6">
    <source>
        <dbReference type="ARBA" id="ARBA00022679"/>
    </source>
</evidence>
<dbReference type="SUPFAM" id="SSF55874">
    <property type="entry name" value="ATPase domain of HSP90 chaperone/DNA topoisomerase II/histidine kinase"/>
    <property type="match status" value="1"/>
</dbReference>
<dbReference type="SUPFAM" id="SSF47384">
    <property type="entry name" value="Homodimeric domain of signal transducing histidine kinase"/>
    <property type="match status" value="1"/>
</dbReference>
<dbReference type="SMART" id="SM00388">
    <property type="entry name" value="HisKA"/>
    <property type="match status" value="1"/>
</dbReference>
<dbReference type="PRINTS" id="PR00344">
    <property type="entry name" value="BCTRLSENSOR"/>
</dbReference>
<keyword evidence="10" id="KW-0902">Two-component regulatory system</keyword>
<dbReference type="Gene3D" id="3.30.565.10">
    <property type="entry name" value="Histidine kinase-like ATPase, C-terminal domain"/>
    <property type="match status" value="1"/>
</dbReference>
<evidence type="ECO:0000256" key="3">
    <source>
        <dbReference type="ARBA" id="ARBA00012438"/>
    </source>
</evidence>
<dbReference type="Proteomes" id="UP000650466">
    <property type="component" value="Unassembled WGS sequence"/>
</dbReference>
<dbReference type="AlphaFoldDB" id="A0A926QK09"/>
<keyword evidence="11 12" id="KW-0472">Membrane</keyword>
<dbReference type="SMART" id="SM00387">
    <property type="entry name" value="HATPase_c"/>
    <property type="match status" value="1"/>
</dbReference>
<evidence type="ECO:0000313" key="16">
    <source>
        <dbReference type="Proteomes" id="UP000650466"/>
    </source>
</evidence>
<sequence length="343" mass="39096">MERFRGFLFFMAIFVLIIIYWLAAFYTSEWIYTYLGKRPHEVIVQLINSMGGMLLWGITMKFLGDYFRSKQMVFFQAMVDAIRRMSRGDFNVSVENSTHMEPFVELVDSINDMAVQLGQLEKMRQEFISNVSHEIQSPLTSISGFSRALKNEGITEDERRHYLDIIEAESKRLSKLSDNLLKLTSLESEHHPFEPKSFRLDKQLRNHILACEPQWVEKEIEMDIDLAAVSITADEDLLSQVWTNLIHNAIKFTPAGGTIGVHLTAADKEAMIHISDNGVGISEEDQAHIFERFYKADKSRNRASGGNGLGLSIVKKILDMHQGSIEVTSKQGNGTTFTIRLPI</sequence>
<dbReference type="PROSITE" id="PS50885">
    <property type="entry name" value="HAMP"/>
    <property type="match status" value="1"/>
</dbReference>
<evidence type="ECO:0000256" key="5">
    <source>
        <dbReference type="ARBA" id="ARBA00022553"/>
    </source>
</evidence>
<comment type="catalytic activity">
    <reaction evidence="1">
        <text>ATP + protein L-histidine = ADP + protein N-phospho-L-histidine.</text>
        <dbReference type="EC" id="2.7.13.3"/>
    </reaction>
</comment>
<dbReference type="CDD" id="cd06225">
    <property type="entry name" value="HAMP"/>
    <property type="match status" value="1"/>
</dbReference>
<evidence type="ECO:0000259" key="13">
    <source>
        <dbReference type="PROSITE" id="PS50109"/>
    </source>
</evidence>
<dbReference type="PANTHER" id="PTHR43711">
    <property type="entry name" value="TWO-COMPONENT HISTIDINE KINASE"/>
    <property type="match status" value="1"/>
</dbReference>
<dbReference type="Pfam" id="PF02518">
    <property type="entry name" value="HATPase_c"/>
    <property type="match status" value="1"/>
</dbReference>
<dbReference type="InterPro" id="IPR003660">
    <property type="entry name" value="HAMP_dom"/>
</dbReference>
<dbReference type="Gene3D" id="1.10.287.130">
    <property type="match status" value="1"/>
</dbReference>
<dbReference type="PROSITE" id="PS50109">
    <property type="entry name" value="HIS_KIN"/>
    <property type="match status" value="1"/>
</dbReference>
<dbReference type="InterPro" id="IPR003661">
    <property type="entry name" value="HisK_dim/P_dom"/>
</dbReference>
<dbReference type="InterPro" id="IPR036890">
    <property type="entry name" value="HATPase_C_sf"/>
</dbReference>
<dbReference type="InterPro" id="IPR004358">
    <property type="entry name" value="Sig_transdc_His_kin-like_C"/>
</dbReference>
<keyword evidence="12" id="KW-0812">Transmembrane</keyword>
<evidence type="ECO:0000256" key="4">
    <source>
        <dbReference type="ARBA" id="ARBA00022475"/>
    </source>
</evidence>
<feature type="domain" description="HAMP" evidence="14">
    <location>
        <begin position="76"/>
        <end position="122"/>
    </location>
</feature>
<organism evidence="15 16">
    <name type="scientific">Paenibacillus sedimenti</name>
    <dbReference type="NCBI Taxonomy" id="2770274"/>
    <lineage>
        <taxon>Bacteria</taxon>
        <taxon>Bacillati</taxon>
        <taxon>Bacillota</taxon>
        <taxon>Bacilli</taxon>
        <taxon>Bacillales</taxon>
        <taxon>Paenibacillaceae</taxon>
        <taxon>Paenibacillus</taxon>
    </lineage>
</organism>
<evidence type="ECO:0000256" key="8">
    <source>
        <dbReference type="ARBA" id="ARBA00022777"/>
    </source>
</evidence>
<dbReference type="GO" id="GO:0005886">
    <property type="term" value="C:plasma membrane"/>
    <property type="evidence" value="ECO:0007669"/>
    <property type="project" value="UniProtKB-SubCell"/>
</dbReference>
<feature type="transmembrane region" description="Helical" evidence="12">
    <location>
        <begin position="7"/>
        <end position="26"/>
    </location>
</feature>
<dbReference type="FunFam" id="3.30.565.10:FF:000006">
    <property type="entry name" value="Sensor histidine kinase WalK"/>
    <property type="match status" value="1"/>
</dbReference>
<dbReference type="CDD" id="cd00075">
    <property type="entry name" value="HATPase"/>
    <property type="match status" value="1"/>
</dbReference>
<protein>
    <recommendedName>
        <fullName evidence="3">histidine kinase</fullName>
        <ecNumber evidence="3">2.7.13.3</ecNumber>
    </recommendedName>
</protein>